<accession>A0ABR7M3F0</accession>
<sequence>MRLGCLAAVAAIVLSVVTLGGILMWNWAGTDDRPPAQSGQPSVSSSIPATSAPPATATVTVYVTQPNTPTVSATGGGGNGAAWLAALGAIIAGLGTVASGAAAMATVRRDAQRGGRRIHRRTGGQGHRSRR</sequence>
<organism evidence="3 4">
    <name type="scientific">Actinomadura alba</name>
    <dbReference type="NCBI Taxonomy" id="406431"/>
    <lineage>
        <taxon>Bacteria</taxon>
        <taxon>Bacillati</taxon>
        <taxon>Actinomycetota</taxon>
        <taxon>Actinomycetes</taxon>
        <taxon>Streptosporangiales</taxon>
        <taxon>Thermomonosporaceae</taxon>
        <taxon>Actinomadura</taxon>
    </lineage>
</organism>
<feature type="transmembrane region" description="Helical" evidence="2">
    <location>
        <begin position="81"/>
        <end position="107"/>
    </location>
</feature>
<feature type="compositionally biased region" description="Basic residues" evidence="1">
    <location>
        <begin position="114"/>
        <end position="131"/>
    </location>
</feature>
<comment type="caution">
    <text evidence="3">The sequence shown here is derived from an EMBL/GenBank/DDBJ whole genome shotgun (WGS) entry which is preliminary data.</text>
</comment>
<gene>
    <name evidence="3" type="ORF">HKK74_37925</name>
</gene>
<evidence type="ECO:0000313" key="4">
    <source>
        <dbReference type="Proteomes" id="UP000805614"/>
    </source>
</evidence>
<keyword evidence="2" id="KW-0472">Membrane</keyword>
<dbReference type="Proteomes" id="UP000805614">
    <property type="component" value="Unassembled WGS sequence"/>
</dbReference>
<evidence type="ECO:0000256" key="1">
    <source>
        <dbReference type="SAM" id="MobiDB-lite"/>
    </source>
</evidence>
<protein>
    <submittedName>
        <fullName evidence="3">Uncharacterized protein</fullName>
    </submittedName>
</protein>
<reference evidence="3 4" key="1">
    <citation type="submission" date="2020-06" db="EMBL/GenBank/DDBJ databases">
        <title>Actinomadura xiongansis sp. nov., isolated from soil of Baiyangdian.</title>
        <authorList>
            <person name="Zhang X."/>
        </authorList>
    </citation>
    <scope>NUCLEOTIDE SEQUENCE [LARGE SCALE GENOMIC DNA]</scope>
    <source>
        <strain evidence="3 4">HBUM206468</strain>
    </source>
</reference>
<dbReference type="RefSeq" id="WP_187248259.1">
    <property type="nucleotide sequence ID" value="NZ_BAAAOK010000034.1"/>
</dbReference>
<feature type="region of interest" description="Disordered" evidence="1">
    <location>
        <begin position="33"/>
        <end position="52"/>
    </location>
</feature>
<feature type="region of interest" description="Disordered" evidence="1">
    <location>
        <begin position="108"/>
        <end position="131"/>
    </location>
</feature>
<evidence type="ECO:0000313" key="3">
    <source>
        <dbReference type="EMBL" id="MBC6471222.1"/>
    </source>
</evidence>
<proteinExistence type="predicted"/>
<keyword evidence="2" id="KW-0812">Transmembrane</keyword>
<name>A0ABR7M3F0_9ACTN</name>
<feature type="compositionally biased region" description="Low complexity" evidence="1">
    <location>
        <begin position="41"/>
        <end position="52"/>
    </location>
</feature>
<evidence type="ECO:0000256" key="2">
    <source>
        <dbReference type="SAM" id="Phobius"/>
    </source>
</evidence>
<keyword evidence="4" id="KW-1185">Reference proteome</keyword>
<dbReference type="EMBL" id="JABVEC010000062">
    <property type="protein sequence ID" value="MBC6471222.1"/>
    <property type="molecule type" value="Genomic_DNA"/>
</dbReference>
<keyword evidence="2" id="KW-1133">Transmembrane helix</keyword>